<name>B8HLM6_CYAP4</name>
<dbReference type="AlphaFoldDB" id="B8HLM6"/>
<dbReference type="OrthoDB" id="4391260at2"/>
<feature type="domain" description="O-antigen ligase-related" evidence="6">
    <location>
        <begin position="202"/>
        <end position="347"/>
    </location>
</feature>
<dbReference type="GO" id="GO:0016020">
    <property type="term" value="C:membrane"/>
    <property type="evidence" value="ECO:0007669"/>
    <property type="project" value="UniProtKB-SubCell"/>
</dbReference>
<dbReference type="PANTHER" id="PTHR37422">
    <property type="entry name" value="TEICHURONIC ACID BIOSYNTHESIS PROTEIN TUAE"/>
    <property type="match status" value="1"/>
</dbReference>
<evidence type="ECO:0000256" key="1">
    <source>
        <dbReference type="ARBA" id="ARBA00004141"/>
    </source>
</evidence>
<dbReference type="PANTHER" id="PTHR37422:SF17">
    <property type="entry name" value="O-ANTIGEN LIGASE"/>
    <property type="match status" value="1"/>
</dbReference>
<accession>B8HLM6</accession>
<evidence type="ECO:0000256" key="2">
    <source>
        <dbReference type="ARBA" id="ARBA00022692"/>
    </source>
</evidence>
<protein>
    <submittedName>
        <fullName evidence="7">O-antigen polymerase</fullName>
    </submittedName>
</protein>
<evidence type="ECO:0000256" key="4">
    <source>
        <dbReference type="ARBA" id="ARBA00023136"/>
    </source>
</evidence>
<dbReference type="EMBL" id="CP001344">
    <property type="protein sequence ID" value="ACL43514.1"/>
    <property type="molecule type" value="Genomic_DNA"/>
</dbReference>
<feature type="transmembrane region" description="Helical" evidence="5">
    <location>
        <begin position="81"/>
        <end position="101"/>
    </location>
</feature>
<feature type="transmembrane region" description="Helical" evidence="5">
    <location>
        <begin position="334"/>
        <end position="354"/>
    </location>
</feature>
<proteinExistence type="predicted"/>
<keyword evidence="4 5" id="KW-0472">Membrane</keyword>
<gene>
    <name evidence="7" type="ordered locus">Cyan7425_1130</name>
</gene>
<comment type="subcellular location">
    <subcellularLocation>
        <location evidence="1">Membrane</location>
        <topology evidence="1">Multi-pass membrane protein</topology>
    </subcellularLocation>
</comment>
<dbReference type="Pfam" id="PF04932">
    <property type="entry name" value="Wzy_C"/>
    <property type="match status" value="1"/>
</dbReference>
<sequence>MTPTRSGKFFTAMERMFLVLTFFLATAPIIPVVRLVRSGTGYLTSGDPLMQALWLVDYLVLFLLIAWNWRQFLAAMTRDKLMLALIVLVVISVGWSAIPLVTVRRGFALVCTTMIGVYLGMRYRISDQLRLLAWALGLAAVLSVVFALLLPNFGLETSGDHIGLWRGIYHQKNVLGRYMSLGGVVFLLLGLSVRRHRWVCWLFFLLSIALLLLSGSKNALVSLLVAWVLIPPAAAMRLPVSLKLPLLFLFLIFGSGIATLIFADLEGVFGLMGKDATLTGRTDLWPSLLDMWQEQPILGYGYSGFWAGWDGPSAEIWKEFFWHPRHAHNGFMQVLLELGVVGVGLFMIRFIAAFPPAIAWVRSSKQAADLWPLIYLPFMFLSNIAESVVLAQNNIFWILYVALLCSLTGRSSSPVPLASDPTHLALERRRNAHPLPLP</sequence>
<feature type="transmembrane region" description="Helical" evidence="5">
    <location>
        <begin position="242"/>
        <end position="263"/>
    </location>
</feature>
<dbReference type="InterPro" id="IPR051533">
    <property type="entry name" value="WaaL-like"/>
</dbReference>
<feature type="transmembrane region" description="Helical" evidence="5">
    <location>
        <begin position="51"/>
        <end position="69"/>
    </location>
</feature>
<keyword evidence="2 5" id="KW-0812">Transmembrane</keyword>
<feature type="transmembrane region" description="Helical" evidence="5">
    <location>
        <begin position="200"/>
        <end position="230"/>
    </location>
</feature>
<dbReference type="eggNOG" id="COG3307">
    <property type="taxonomic scope" value="Bacteria"/>
</dbReference>
<evidence type="ECO:0000256" key="5">
    <source>
        <dbReference type="SAM" id="Phobius"/>
    </source>
</evidence>
<evidence type="ECO:0000313" key="7">
    <source>
        <dbReference type="EMBL" id="ACL43514.1"/>
    </source>
</evidence>
<feature type="transmembrane region" description="Helical" evidence="5">
    <location>
        <begin position="132"/>
        <end position="155"/>
    </location>
</feature>
<organism evidence="7">
    <name type="scientific">Cyanothece sp. (strain PCC 7425 / ATCC 29141)</name>
    <dbReference type="NCBI Taxonomy" id="395961"/>
    <lineage>
        <taxon>Bacteria</taxon>
        <taxon>Bacillati</taxon>
        <taxon>Cyanobacteriota</taxon>
        <taxon>Cyanophyceae</taxon>
        <taxon>Gomontiellales</taxon>
        <taxon>Cyanothecaceae</taxon>
        <taxon>Cyanothece</taxon>
    </lineage>
</organism>
<dbReference type="HOGENOM" id="CLU_039809_2_0_3"/>
<reference evidence="7" key="1">
    <citation type="submission" date="2009-01" db="EMBL/GenBank/DDBJ databases">
        <title>Complete sequence of chromosome Cyanothece sp. PCC 7425.</title>
        <authorList>
            <consortium name="US DOE Joint Genome Institute"/>
            <person name="Lucas S."/>
            <person name="Copeland A."/>
            <person name="Lapidus A."/>
            <person name="Glavina del Rio T."/>
            <person name="Dalin E."/>
            <person name="Tice H."/>
            <person name="Bruce D."/>
            <person name="Goodwin L."/>
            <person name="Pitluck S."/>
            <person name="Sims D."/>
            <person name="Meineke L."/>
            <person name="Brettin T."/>
            <person name="Detter J.C."/>
            <person name="Han C."/>
            <person name="Larimer F."/>
            <person name="Land M."/>
            <person name="Hauser L."/>
            <person name="Kyrpides N."/>
            <person name="Ovchinnikova G."/>
            <person name="Liberton M."/>
            <person name="Stoeckel J."/>
            <person name="Banerjee A."/>
            <person name="Singh A."/>
            <person name="Page L."/>
            <person name="Sato H."/>
            <person name="Zhao L."/>
            <person name="Sherman L."/>
            <person name="Pakrasi H."/>
            <person name="Richardson P."/>
        </authorList>
    </citation>
    <scope>NUCLEOTIDE SEQUENCE</scope>
    <source>
        <strain evidence="7">PCC 7425</strain>
    </source>
</reference>
<keyword evidence="3 5" id="KW-1133">Transmembrane helix</keyword>
<evidence type="ECO:0000256" key="3">
    <source>
        <dbReference type="ARBA" id="ARBA00022989"/>
    </source>
</evidence>
<dbReference type="KEGG" id="cyn:Cyan7425_1130"/>
<dbReference type="STRING" id="395961.Cyan7425_1130"/>
<evidence type="ECO:0000259" key="6">
    <source>
        <dbReference type="Pfam" id="PF04932"/>
    </source>
</evidence>
<dbReference type="InterPro" id="IPR007016">
    <property type="entry name" value="O-antigen_ligase-rel_domated"/>
</dbReference>
<feature type="transmembrane region" description="Helical" evidence="5">
    <location>
        <begin position="107"/>
        <end position="125"/>
    </location>
</feature>
<feature type="transmembrane region" description="Helical" evidence="5">
    <location>
        <begin position="175"/>
        <end position="193"/>
    </location>
</feature>